<evidence type="ECO:0000313" key="3">
    <source>
        <dbReference type="EMBL" id="KAL2462323.1"/>
    </source>
</evidence>
<evidence type="ECO:0000313" key="4">
    <source>
        <dbReference type="Proteomes" id="UP001604336"/>
    </source>
</evidence>
<keyword evidence="4" id="KW-1185">Reference proteome</keyword>
<accession>A0ABD1PG12</accession>
<sequence length="121" mass="13479">MVTEKDKQMAETRKEMEKVMAECVDAKARALLAYKEEFEITPKYMQLSHQFMTACGKQLVGRIGETNPEWDISFLKYPHDDPPTIEGPAFAEVVSIAEPHNPSKAQTTPPTIGDGPQCANP</sequence>
<evidence type="ECO:0000256" key="2">
    <source>
        <dbReference type="SAM" id="MobiDB-lite"/>
    </source>
</evidence>
<dbReference type="EMBL" id="JBFOLK010000014">
    <property type="protein sequence ID" value="KAL2462323.1"/>
    <property type="molecule type" value="Genomic_DNA"/>
</dbReference>
<proteinExistence type="predicted"/>
<name>A0ABD1PG12_9LAMI</name>
<dbReference type="Proteomes" id="UP001604336">
    <property type="component" value="Unassembled WGS sequence"/>
</dbReference>
<dbReference type="AlphaFoldDB" id="A0ABD1PG12"/>
<gene>
    <name evidence="3" type="ORF">Adt_45743</name>
</gene>
<feature type="region of interest" description="Disordered" evidence="2">
    <location>
        <begin position="98"/>
        <end position="121"/>
    </location>
</feature>
<evidence type="ECO:0000256" key="1">
    <source>
        <dbReference type="SAM" id="Coils"/>
    </source>
</evidence>
<protein>
    <submittedName>
        <fullName evidence="3">Uncharacterized protein</fullName>
    </submittedName>
</protein>
<feature type="coiled-coil region" evidence="1">
    <location>
        <begin position="2"/>
        <end position="29"/>
    </location>
</feature>
<organism evidence="3 4">
    <name type="scientific">Abeliophyllum distichum</name>
    <dbReference type="NCBI Taxonomy" id="126358"/>
    <lineage>
        <taxon>Eukaryota</taxon>
        <taxon>Viridiplantae</taxon>
        <taxon>Streptophyta</taxon>
        <taxon>Embryophyta</taxon>
        <taxon>Tracheophyta</taxon>
        <taxon>Spermatophyta</taxon>
        <taxon>Magnoliopsida</taxon>
        <taxon>eudicotyledons</taxon>
        <taxon>Gunneridae</taxon>
        <taxon>Pentapetalae</taxon>
        <taxon>asterids</taxon>
        <taxon>lamiids</taxon>
        <taxon>Lamiales</taxon>
        <taxon>Oleaceae</taxon>
        <taxon>Forsythieae</taxon>
        <taxon>Abeliophyllum</taxon>
    </lineage>
</organism>
<reference evidence="4" key="1">
    <citation type="submission" date="2024-07" db="EMBL/GenBank/DDBJ databases">
        <title>Two chromosome-level genome assemblies of Korean endemic species Abeliophyllum distichum and Forsythia ovata (Oleaceae).</title>
        <authorList>
            <person name="Jang H."/>
        </authorList>
    </citation>
    <scope>NUCLEOTIDE SEQUENCE [LARGE SCALE GENOMIC DNA]</scope>
</reference>
<keyword evidence="1" id="KW-0175">Coiled coil</keyword>
<comment type="caution">
    <text evidence="3">The sequence shown here is derived from an EMBL/GenBank/DDBJ whole genome shotgun (WGS) entry which is preliminary data.</text>
</comment>